<dbReference type="Gene3D" id="2.30.110.50">
    <property type="match status" value="1"/>
</dbReference>
<evidence type="ECO:0000313" key="2">
    <source>
        <dbReference type="EMBL" id="PMS26693.1"/>
    </source>
</evidence>
<keyword evidence="3" id="KW-1185">Reference proteome</keyword>
<sequence length="295" mass="32505">MRAGKPGQNESDQSGDTAHTLVLYDNANKLRRSSVGTVDCRPDAAIGERDSVILLCTSQHLVPGSIRRHSWDHKPGRMDSIQGPTRVDQGSASNDLARLLMDSRIDAPHIADSRNDYDRIGLARVKSHGARALRVDGVSGVRDLAIGEWIEVTGYEDFDRSAKHDLRITITSLHHRAQNNLSKELNEQAQALFEASRWSFDSPPVSLDTPDRPTVWGDSTQSRYENTFSAVPRMAPLVPSYDPSVDLPRTYPVTGIVVTTEGDDVYRGKQKILPRRHLSAGVGRSTGDHATVGHE</sequence>
<dbReference type="Gene3D" id="3.55.50.10">
    <property type="entry name" value="Baseplate protein-like domains"/>
    <property type="match status" value="1"/>
</dbReference>
<comment type="caution">
    <text evidence="2">The sequence shown here is derived from an EMBL/GenBank/DDBJ whole genome shotgun (WGS) entry which is preliminary data.</text>
</comment>
<accession>A0A2N7WBA5</accession>
<gene>
    <name evidence="2" type="ORF">C0Z19_07155</name>
</gene>
<feature type="region of interest" description="Disordered" evidence="1">
    <location>
        <begin position="276"/>
        <end position="295"/>
    </location>
</feature>
<protein>
    <submittedName>
        <fullName evidence="2">Uncharacterized protein</fullName>
    </submittedName>
</protein>
<evidence type="ECO:0000313" key="3">
    <source>
        <dbReference type="Proteomes" id="UP000235347"/>
    </source>
</evidence>
<dbReference type="Proteomes" id="UP000235347">
    <property type="component" value="Unassembled WGS sequence"/>
</dbReference>
<reference evidence="2 3" key="1">
    <citation type="submission" date="2018-01" db="EMBL/GenBank/DDBJ databases">
        <title>Whole genome analyses suggest that Burkholderia sensu lato contains two further novel genera in the rhizoxinica-symbiotica group Mycetohabitans gen. nov., and Trinickia gen. nov.: implications for the evolution of diazotrophy and nodulation in the Burkholderiaceae.</title>
        <authorList>
            <person name="Estrada-de los Santos P."/>
            <person name="Palmer M."/>
            <person name="Chavez-Ramirez B."/>
            <person name="Beukes C."/>
            <person name="Steenkamp E.T."/>
            <person name="Hirsch A.M."/>
            <person name="Manyaka P."/>
            <person name="Maluk M."/>
            <person name="Lafos M."/>
            <person name="Crook M."/>
            <person name="Gross E."/>
            <person name="Simon M.F."/>
            <person name="Bueno dos Reis Junior F."/>
            <person name="Poole P.S."/>
            <person name="Venter S.N."/>
            <person name="James E.K."/>
        </authorList>
    </citation>
    <scope>NUCLEOTIDE SEQUENCE [LARGE SCALE GENOMIC DNA]</scope>
    <source>
        <strain evidence="2 3">GP25-8</strain>
    </source>
</reference>
<proteinExistence type="predicted"/>
<dbReference type="Pfam" id="PF05954">
    <property type="entry name" value="Phage_GPD"/>
    <property type="match status" value="1"/>
</dbReference>
<evidence type="ECO:0000256" key="1">
    <source>
        <dbReference type="SAM" id="MobiDB-lite"/>
    </source>
</evidence>
<dbReference type="Gene3D" id="4.10.220.110">
    <property type="match status" value="1"/>
</dbReference>
<dbReference type="EMBL" id="PNYB01000004">
    <property type="protein sequence ID" value="PMS26693.1"/>
    <property type="molecule type" value="Genomic_DNA"/>
</dbReference>
<name>A0A2N7WBA5_9BURK</name>
<organism evidence="2 3">
    <name type="scientific">Trinickia soli</name>
    <dbReference type="NCBI Taxonomy" id="380675"/>
    <lineage>
        <taxon>Bacteria</taxon>
        <taxon>Pseudomonadati</taxon>
        <taxon>Pseudomonadota</taxon>
        <taxon>Betaproteobacteria</taxon>
        <taxon>Burkholderiales</taxon>
        <taxon>Burkholderiaceae</taxon>
        <taxon>Trinickia</taxon>
    </lineage>
</organism>
<dbReference type="AlphaFoldDB" id="A0A2N7WBA5"/>
<feature type="region of interest" description="Disordered" evidence="1">
    <location>
        <begin position="69"/>
        <end position="90"/>
    </location>
</feature>